<sequence>MLCKYVRHNKMSSGDKGVQGLQYLNFFSYSLKFLLLNVSLFYLKQDKRAFTTQIFPALVFSNEGGFYMSGNREYKSDVFSMLMQDKERALQLYNAMNGSSYDNPEDVEMVIHDGGISLSVRNDASFIVDARLSIYEHQSTVCPNMPVRSLIYFSVILSDMLSDKKKGTKSGKNIYGRRLVKIPTPHFVVFYNGEEEQPEVQELKLSDAFEKPTDEPNLELKCKVYNINDGKNKAIMESCGWLNDYMTFVNKVREYHADGAFDDLAIDIEKAIDYCIDNDILKEFLKTYRSEVTKSMQLNYEFDRQLELERADAIEEGENKMLFTLVTKGKLDIDTAAEEAGVSVSEFEKLMSEAGYKVPETV</sequence>
<keyword evidence="1" id="KW-1133">Transmembrane helix</keyword>
<dbReference type="AlphaFoldDB" id="A0A413BDK4"/>
<name>A0A413BDK4_9FIRM</name>
<evidence type="ECO:0000313" key="2">
    <source>
        <dbReference type="EMBL" id="RGW38335.1"/>
    </source>
</evidence>
<keyword evidence="1" id="KW-0472">Membrane</keyword>
<evidence type="ECO:0000313" key="3">
    <source>
        <dbReference type="Proteomes" id="UP000286581"/>
    </source>
</evidence>
<accession>A0A413BDK4</accession>
<dbReference type="Proteomes" id="UP000286581">
    <property type="component" value="Unassembled WGS sequence"/>
</dbReference>
<evidence type="ECO:0008006" key="4">
    <source>
        <dbReference type="Google" id="ProtNLM"/>
    </source>
</evidence>
<proteinExistence type="predicted"/>
<evidence type="ECO:0000256" key="1">
    <source>
        <dbReference type="SAM" id="Phobius"/>
    </source>
</evidence>
<gene>
    <name evidence="2" type="ORF">DWV78_12655</name>
</gene>
<dbReference type="EMBL" id="QSAE01000049">
    <property type="protein sequence ID" value="RGW38335.1"/>
    <property type="molecule type" value="Genomic_DNA"/>
</dbReference>
<protein>
    <recommendedName>
        <fullName evidence="4">Rpn family recombination-promoting nuclease/putative transposase</fullName>
    </recommendedName>
</protein>
<reference evidence="2 3" key="1">
    <citation type="submission" date="2018-08" db="EMBL/GenBank/DDBJ databases">
        <title>A genome reference for cultivated species of the human gut microbiota.</title>
        <authorList>
            <person name="Zou Y."/>
            <person name="Xue W."/>
            <person name="Luo G."/>
        </authorList>
    </citation>
    <scope>NUCLEOTIDE SEQUENCE [LARGE SCALE GENOMIC DNA]</scope>
    <source>
        <strain evidence="2 3">AF12-8</strain>
    </source>
</reference>
<organism evidence="2 3">
    <name type="scientific">Agathobacter rectalis</name>
    <dbReference type="NCBI Taxonomy" id="39491"/>
    <lineage>
        <taxon>Bacteria</taxon>
        <taxon>Bacillati</taxon>
        <taxon>Bacillota</taxon>
        <taxon>Clostridia</taxon>
        <taxon>Lachnospirales</taxon>
        <taxon>Lachnospiraceae</taxon>
        <taxon>Agathobacter</taxon>
    </lineage>
</organism>
<feature type="transmembrane region" description="Helical" evidence="1">
    <location>
        <begin position="21"/>
        <end position="43"/>
    </location>
</feature>
<comment type="caution">
    <text evidence="2">The sequence shown here is derived from an EMBL/GenBank/DDBJ whole genome shotgun (WGS) entry which is preliminary data.</text>
</comment>
<keyword evidence="1" id="KW-0812">Transmembrane</keyword>